<sequence>MPRSARQLADGYIYHVLNRGNNKQTVFHKSGDYRAFIRLMEDAKKRHPLQIYGYCLMPNHFHIVLRPSQAQCLSSFMRWLLTSHVRRYHGYHETSGHLWQGRYKSFIIQEDEHFLTALRYVERNPLRAHLVSTSLDWPWSSLKENIGADVTRLLDPLPLGLPNNWATFVDIPLANEEIEHFRTSIVRQSPFGDAQWQKLVCRTLGLESTMRPRGRPKKGTVPFFA</sequence>
<organism evidence="2 3">
    <name type="scientific">candidate division WOR_3 bacterium SM23_60</name>
    <dbReference type="NCBI Taxonomy" id="1703780"/>
    <lineage>
        <taxon>Bacteria</taxon>
        <taxon>Bacteria division WOR-3</taxon>
    </lineage>
</organism>
<dbReference type="EMBL" id="LJUO01000071">
    <property type="protein sequence ID" value="KPK71083.1"/>
    <property type="molecule type" value="Genomic_DNA"/>
</dbReference>
<dbReference type="GO" id="GO:0004803">
    <property type="term" value="F:transposase activity"/>
    <property type="evidence" value="ECO:0007669"/>
    <property type="project" value="InterPro"/>
</dbReference>
<dbReference type="InterPro" id="IPR036515">
    <property type="entry name" value="Transposase_17_sf"/>
</dbReference>
<name>A0A0S8GFW0_UNCW3</name>
<dbReference type="Gene3D" id="3.30.70.1290">
    <property type="entry name" value="Transposase IS200-like"/>
    <property type="match status" value="1"/>
</dbReference>
<feature type="domain" description="Transposase IS200-like" evidence="1">
    <location>
        <begin position="9"/>
        <end position="124"/>
    </location>
</feature>
<evidence type="ECO:0000313" key="3">
    <source>
        <dbReference type="Proteomes" id="UP000051096"/>
    </source>
</evidence>
<dbReference type="PATRIC" id="fig|1703780.3.peg.305"/>
<comment type="caution">
    <text evidence="2">The sequence shown here is derived from an EMBL/GenBank/DDBJ whole genome shotgun (WGS) entry which is preliminary data.</text>
</comment>
<dbReference type="Proteomes" id="UP000051096">
    <property type="component" value="Unassembled WGS sequence"/>
</dbReference>
<dbReference type="SMART" id="SM01321">
    <property type="entry name" value="Y1_Tnp"/>
    <property type="match status" value="1"/>
</dbReference>
<proteinExistence type="predicted"/>
<dbReference type="AlphaFoldDB" id="A0A0S8GFW0"/>
<dbReference type="SUPFAM" id="SSF143422">
    <property type="entry name" value="Transposase IS200-like"/>
    <property type="match status" value="1"/>
</dbReference>
<reference evidence="2 3" key="1">
    <citation type="journal article" date="2015" name="Microbiome">
        <title>Genomic resolution of linkages in carbon, nitrogen, and sulfur cycling among widespread estuary sediment bacteria.</title>
        <authorList>
            <person name="Baker B.J."/>
            <person name="Lazar C.S."/>
            <person name="Teske A.P."/>
            <person name="Dick G.J."/>
        </authorList>
    </citation>
    <scope>NUCLEOTIDE SEQUENCE [LARGE SCALE GENOMIC DNA]</scope>
    <source>
        <strain evidence="2">SM23_60</strain>
    </source>
</reference>
<dbReference type="GO" id="GO:0006313">
    <property type="term" value="P:DNA transposition"/>
    <property type="evidence" value="ECO:0007669"/>
    <property type="project" value="InterPro"/>
</dbReference>
<dbReference type="Pfam" id="PF01797">
    <property type="entry name" value="Y1_Tnp"/>
    <property type="match status" value="1"/>
</dbReference>
<evidence type="ECO:0000313" key="2">
    <source>
        <dbReference type="EMBL" id="KPK71083.1"/>
    </source>
</evidence>
<dbReference type="PANTHER" id="PTHR34322:SF2">
    <property type="entry name" value="TRANSPOSASE IS200-LIKE DOMAIN-CONTAINING PROTEIN"/>
    <property type="match status" value="1"/>
</dbReference>
<dbReference type="GO" id="GO:0003677">
    <property type="term" value="F:DNA binding"/>
    <property type="evidence" value="ECO:0007669"/>
    <property type="project" value="InterPro"/>
</dbReference>
<dbReference type="InterPro" id="IPR002686">
    <property type="entry name" value="Transposase_17"/>
</dbReference>
<gene>
    <name evidence="2" type="ORF">AMJ87_07705</name>
</gene>
<dbReference type="PANTHER" id="PTHR34322">
    <property type="entry name" value="TRANSPOSASE, Y1_TNP DOMAIN-CONTAINING"/>
    <property type="match status" value="1"/>
</dbReference>
<accession>A0A0S8GFW0</accession>
<evidence type="ECO:0000259" key="1">
    <source>
        <dbReference type="SMART" id="SM01321"/>
    </source>
</evidence>
<protein>
    <recommendedName>
        <fullName evidence="1">Transposase IS200-like domain-containing protein</fullName>
    </recommendedName>
</protein>